<evidence type="ECO:0000313" key="1">
    <source>
        <dbReference type="EMBL" id="BCR83421.1"/>
    </source>
</evidence>
<dbReference type="KEGG" id="ache:ACHE_10823A"/>
<gene>
    <name evidence="1" type="ORF">ACHE_10823A</name>
</gene>
<sequence>MVGFQLGFEAILGYLVFRSHDTSVVDQHINDGYIVPKLGLVSRFTNACEGSEIQLESPGLGLCFCSEYFLSRLLGFG</sequence>
<organism evidence="1 2">
    <name type="scientific">Aspergillus chevalieri</name>
    <name type="common">Eurotium chevalieri</name>
    <dbReference type="NCBI Taxonomy" id="182096"/>
    <lineage>
        <taxon>Eukaryota</taxon>
        <taxon>Fungi</taxon>
        <taxon>Dikarya</taxon>
        <taxon>Ascomycota</taxon>
        <taxon>Pezizomycotina</taxon>
        <taxon>Eurotiomycetes</taxon>
        <taxon>Eurotiomycetidae</taxon>
        <taxon>Eurotiales</taxon>
        <taxon>Aspergillaceae</taxon>
        <taxon>Aspergillus</taxon>
        <taxon>Aspergillus subgen. Aspergillus</taxon>
    </lineage>
</organism>
<proteinExistence type="predicted"/>
<evidence type="ECO:0000313" key="2">
    <source>
        <dbReference type="Proteomes" id="UP000637239"/>
    </source>
</evidence>
<protein>
    <submittedName>
        <fullName evidence="1">Uncharacterized protein</fullName>
    </submittedName>
</protein>
<accession>A0A7R7ZJM2</accession>
<dbReference type="Proteomes" id="UP000637239">
    <property type="component" value="Chromosome 1"/>
</dbReference>
<name>A0A7R7ZJM2_ASPCH</name>
<reference evidence="1" key="2">
    <citation type="submission" date="2021-02" db="EMBL/GenBank/DDBJ databases">
        <title>Aspergillus chevalieri M1 genome sequence.</title>
        <authorList>
            <person name="Kadooka C."/>
            <person name="Mori K."/>
            <person name="Futagami T."/>
        </authorList>
    </citation>
    <scope>NUCLEOTIDE SEQUENCE</scope>
    <source>
        <strain evidence="1">M1</strain>
    </source>
</reference>
<reference evidence="1" key="1">
    <citation type="submission" date="2021-01" db="EMBL/GenBank/DDBJ databases">
        <authorList>
            <consortium name="Aspergillus chevalieri M1 genome sequencing consortium"/>
            <person name="Kazuki M."/>
            <person name="Futagami T."/>
        </authorList>
    </citation>
    <scope>NUCLEOTIDE SEQUENCE</scope>
    <source>
        <strain evidence="1">M1</strain>
    </source>
</reference>
<dbReference type="GeneID" id="66977780"/>
<keyword evidence="2" id="KW-1185">Reference proteome</keyword>
<dbReference type="RefSeq" id="XP_043131943.1">
    <property type="nucleotide sequence ID" value="XM_043283553.1"/>
</dbReference>
<dbReference type="AlphaFoldDB" id="A0A7R7ZJM2"/>
<dbReference type="EMBL" id="AP024416">
    <property type="protein sequence ID" value="BCR83421.1"/>
    <property type="molecule type" value="Genomic_DNA"/>
</dbReference>